<feature type="transmembrane region" description="Helical" evidence="10">
    <location>
        <begin position="156"/>
        <end position="180"/>
    </location>
</feature>
<dbReference type="CDD" id="cd01034">
    <property type="entry name" value="EriC_like"/>
    <property type="match status" value="1"/>
</dbReference>
<feature type="transmembrane region" description="Helical" evidence="10">
    <location>
        <begin position="107"/>
        <end position="124"/>
    </location>
</feature>
<dbReference type="InterPro" id="IPR050368">
    <property type="entry name" value="ClC-type_chloride_channel"/>
</dbReference>
<comment type="caution">
    <text evidence="11">The sequence shown here is derived from an EMBL/GenBank/DDBJ whole genome shotgun (WGS) entry which is preliminary data.</text>
</comment>
<evidence type="ECO:0000256" key="2">
    <source>
        <dbReference type="ARBA" id="ARBA00022448"/>
    </source>
</evidence>
<feature type="transmembrane region" description="Helical" evidence="10">
    <location>
        <begin position="52"/>
        <end position="70"/>
    </location>
</feature>
<feature type="transmembrane region" description="Helical" evidence="10">
    <location>
        <begin position="192"/>
        <end position="215"/>
    </location>
</feature>
<feature type="transmembrane region" description="Helical" evidence="10">
    <location>
        <begin position="336"/>
        <end position="355"/>
    </location>
</feature>
<feature type="transmembrane region" description="Helical" evidence="10">
    <location>
        <begin position="367"/>
        <end position="392"/>
    </location>
</feature>
<dbReference type="InterPro" id="IPR001807">
    <property type="entry name" value="ClC"/>
</dbReference>
<evidence type="ECO:0000313" key="11">
    <source>
        <dbReference type="EMBL" id="MBC2603578.1"/>
    </source>
</evidence>
<keyword evidence="4 10" id="KW-1133">Transmembrane helix</keyword>
<keyword evidence="9" id="KW-0407">Ion channel</keyword>
<evidence type="ECO:0000256" key="8">
    <source>
        <dbReference type="ARBA" id="ARBA00023214"/>
    </source>
</evidence>
<comment type="subcellular location">
    <subcellularLocation>
        <location evidence="1">Membrane</location>
        <topology evidence="1">Multi-pass membrane protein</topology>
    </subcellularLocation>
</comment>
<dbReference type="EMBL" id="JACHVA010000127">
    <property type="protein sequence ID" value="MBC2603578.1"/>
    <property type="molecule type" value="Genomic_DNA"/>
</dbReference>
<protein>
    <submittedName>
        <fullName evidence="11">Chloride channel protein</fullName>
    </submittedName>
</protein>
<reference evidence="11 12" key="1">
    <citation type="submission" date="2020-07" db="EMBL/GenBank/DDBJ databases">
        <authorList>
            <person name="Feng X."/>
        </authorList>
    </citation>
    <scope>NUCLEOTIDE SEQUENCE [LARGE SCALE GENOMIC DNA]</scope>
    <source>
        <strain evidence="11 12">JCM14086</strain>
    </source>
</reference>
<dbReference type="GO" id="GO:0005254">
    <property type="term" value="F:chloride channel activity"/>
    <property type="evidence" value="ECO:0007669"/>
    <property type="project" value="UniProtKB-KW"/>
</dbReference>
<dbReference type="PANTHER" id="PTHR43427:SF6">
    <property type="entry name" value="CHLORIDE CHANNEL PROTEIN CLC-E"/>
    <property type="match status" value="1"/>
</dbReference>
<evidence type="ECO:0000256" key="6">
    <source>
        <dbReference type="ARBA" id="ARBA00023136"/>
    </source>
</evidence>
<keyword evidence="5" id="KW-0406">Ion transport</keyword>
<keyword evidence="3 10" id="KW-0812">Transmembrane</keyword>
<organism evidence="11 12">
    <name type="scientific">Puniceicoccus vermicola</name>
    <dbReference type="NCBI Taxonomy" id="388746"/>
    <lineage>
        <taxon>Bacteria</taxon>
        <taxon>Pseudomonadati</taxon>
        <taxon>Verrucomicrobiota</taxon>
        <taxon>Opitutia</taxon>
        <taxon>Puniceicoccales</taxon>
        <taxon>Puniceicoccaceae</taxon>
        <taxon>Puniceicoccus</taxon>
    </lineage>
</organism>
<dbReference type="InterPro" id="IPR014743">
    <property type="entry name" value="Cl-channel_core"/>
</dbReference>
<evidence type="ECO:0000256" key="10">
    <source>
        <dbReference type="SAM" id="Phobius"/>
    </source>
</evidence>
<keyword evidence="8" id="KW-0868">Chloride</keyword>
<name>A0A7X1B0W2_9BACT</name>
<keyword evidence="2" id="KW-0813">Transport</keyword>
<dbReference type="AlphaFoldDB" id="A0A7X1B0W2"/>
<dbReference type="GO" id="GO:0034707">
    <property type="term" value="C:chloride channel complex"/>
    <property type="evidence" value="ECO:0007669"/>
    <property type="project" value="UniProtKB-KW"/>
</dbReference>
<dbReference type="SUPFAM" id="SSF81340">
    <property type="entry name" value="Clc chloride channel"/>
    <property type="match status" value="1"/>
</dbReference>
<dbReference type="Gene3D" id="1.10.3080.10">
    <property type="entry name" value="Clc chloride channel"/>
    <property type="match status" value="1"/>
</dbReference>
<dbReference type="Proteomes" id="UP000525652">
    <property type="component" value="Unassembled WGS sequence"/>
</dbReference>
<feature type="transmembrane region" description="Helical" evidence="10">
    <location>
        <begin position="271"/>
        <end position="288"/>
    </location>
</feature>
<feature type="transmembrane region" description="Helical" evidence="10">
    <location>
        <begin position="16"/>
        <end position="37"/>
    </location>
</feature>
<proteinExistence type="predicted"/>
<dbReference type="PRINTS" id="PR00762">
    <property type="entry name" value="CLCHANNEL"/>
</dbReference>
<gene>
    <name evidence="11" type="ORF">H5P30_17490</name>
</gene>
<evidence type="ECO:0000256" key="4">
    <source>
        <dbReference type="ARBA" id="ARBA00022989"/>
    </source>
</evidence>
<keyword evidence="12" id="KW-1185">Reference proteome</keyword>
<evidence type="ECO:0000256" key="1">
    <source>
        <dbReference type="ARBA" id="ARBA00004141"/>
    </source>
</evidence>
<evidence type="ECO:0000313" key="12">
    <source>
        <dbReference type="Proteomes" id="UP000525652"/>
    </source>
</evidence>
<evidence type="ECO:0000256" key="7">
    <source>
        <dbReference type="ARBA" id="ARBA00023173"/>
    </source>
</evidence>
<accession>A0A7X1B0W2</accession>
<evidence type="ECO:0000256" key="3">
    <source>
        <dbReference type="ARBA" id="ARBA00022692"/>
    </source>
</evidence>
<dbReference type="RefSeq" id="WP_185694201.1">
    <property type="nucleotide sequence ID" value="NZ_JACHVA010000127.1"/>
</dbReference>
<evidence type="ECO:0000256" key="9">
    <source>
        <dbReference type="ARBA" id="ARBA00023303"/>
    </source>
</evidence>
<feature type="transmembrane region" description="Helical" evidence="10">
    <location>
        <begin position="235"/>
        <end position="259"/>
    </location>
</feature>
<dbReference type="Pfam" id="PF00654">
    <property type="entry name" value="Voltage_CLC"/>
    <property type="match status" value="1"/>
</dbReference>
<feature type="transmembrane region" description="Helical" evidence="10">
    <location>
        <begin position="404"/>
        <end position="429"/>
    </location>
</feature>
<keyword evidence="6 10" id="KW-0472">Membrane</keyword>
<keyword evidence="7" id="KW-0869">Chloride channel</keyword>
<evidence type="ECO:0000256" key="5">
    <source>
        <dbReference type="ARBA" id="ARBA00023065"/>
    </source>
</evidence>
<dbReference type="PANTHER" id="PTHR43427">
    <property type="entry name" value="CHLORIDE CHANNEL PROTEIN CLC-E"/>
    <property type="match status" value="1"/>
</dbReference>
<sequence length="452" mass="47972">MNTPPKPTNPITRSNALFLTLAGAVGAGIGALLFALIERAADTPLRVIHETYPWLPPLIIPAMLFLILWLRDRYFIGTDGTGIPQTIAALRIGPGEDRDRLLSIRVAGGKILLTALGLISFLSIGREGPSVQLGACCMHSLSRLRGVPQHLVDRGLILAGGAAGIAAAFNAPIAGIVFAMEEIGRSFDKRNMGVIVRTVIIACVLCAIGMGNGYFYGDLDQGRSPMLIEGWKPWIAVLIIGVVGGFLGGAFSKLLLLTMPVVSALIRKHKLLTALGIGAAIAAIGIASDGQSYGSGYAQAKALVSEGSPVFFESLPSEIQEELLHLREGITPLYPAYRASASFLVLLTAIPGGLFDPSFSVGAGLGATTYPFLSWTGIELQAVLLLFIASYFSGVVQSPMTSFIILLEMTGVLLFSLPLATAAIIGYSVSKWICRDALYESLAENFIDRRNL</sequence>